<protein>
    <submittedName>
        <fullName evidence="2">TIGR02117 family protein</fullName>
    </submittedName>
</protein>
<reference evidence="2 3" key="1">
    <citation type="submission" date="2019-12" db="EMBL/GenBank/DDBJ databases">
        <title>Hymenobacter sp. HMF4947 Genome sequencing and assembly.</title>
        <authorList>
            <person name="Kang H."/>
            <person name="Cha I."/>
            <person name="Kim H."/>
            <person name="Joh K."/>
        </authorList>
    </citation>
    <scope>NUCLEOTIDE SEQUENCE [LARGE SCALE GENOMIC DNA]</scope>
    <source>
        <strain evidence="2 3">HMF4947</strain>
    </source>
</reference>
<organism evidence="2 3">
    <name type="scientific">Hymenobacter ginkgonis</name>
    <dbReference type="NCBI Taxonomy" id="2682976"/>
    <lineage>
        <taxon>Bacteria</taxon>
        <taxon>Pseudomonadati</taxon>
        <taxon>Bacteroidota</taxon>
        <taxon>Cytophagia</taxon>
        <taxon>Cytophagales</taxon>
        <taxon>Hymenobacteraceae</taxon>
        <taxon>Hymenobacter</taxon>
    </lineage>
</organism>
<feature type="transmembrane region" description="Helical" evidence="1">
    <location>
        <begin position="12"/>
        <end position="33"/>
    </location>
</feature>
<name>A0A7K1TG77_9BACT</name>
<dbReference type="Proteomes" id="UP000441336">
    <property type="component" value="Unassembled WGS sequence"/>
</dbReference>
<keyword evidence="1" id="KW-0472">Membrane</keyword>
<keyword evidence="1" id="KW-1133">Transmembrane helix</keyword>
<dbReference type="EMBL" id="WQKZ01000003">
    <property type="protein sequence ID" value="MVN77171.1"/>
    <property type="molecule type" value="Genomic_DNA"/>
</dbReference>
<sequence length="235" mass="25959">MASLLRKTVKITGYTAASLAGIVGVYLGVSWVLSRIPVAKKPSNEAETIPFFVYSNGVHTDLVMPVKTSLIDWSQQVRYANTLANDASLPYVGIGWGDKGFYLDTPTWADLKASTAFKAGFWLSSSAMHATFYAESELRPGPECVALHLSPAEYARLIAYIQASFRHDAAGNVELIPGHSYARTDAFYEAHRVYSVFYTCNTWANNALKISGQKACLWTPFDTGILHQYRDQTGR</sequence>
<dbReference type="NCBIfam" id="TIGR02117">
    <property type="entry name" value="chp_urease_rgn"/>
    <property type="match status" value="1"/>
</dbReference>
<evidence type="ECO:0000313" key="3">
    <source>
        <dbReference type="Proteomes" id="UP000441336"/>
    </source>
</evidence>
<accession>A0A7K1TG77</accession>
<dbReference type="RefSeq" id="WP_157565963.1">
    <property type="nucleotide sequence ID" value="NZ_WQKZ01000003.1"/>
</dbReference>
<evidence type="ECO:0000313" key="2">
    <source>
        <dbReference type="EMBL" id="MVN77171.1"/>
    </source>
</evidence>
<dbReference type="Pfam" id="PF09601">
    <property type="entry name" value="DUF2459"/>
    <property type="match status" value="1"/>
</dbReference>
<dbReference type="AlphaFoldDB" id="A0A7K1TG77"/>
<keyword evidence="3" id="KW-1185">Reference proteome</keyword>
<gene>
    <name evidence="2" type="ORF">GO988_12620</name>
</gene>
<dbReference type="InterPro" id="IPR011727">
    <property type="entry name" value="CHP02117"/>
</dbReference>
<proteinExistence type="predicted"/>
<evidence type="ECO:0000256" key="1">
    <source>
        <dbReference type="SAM" id="Phobius"/>
    </source>
</evidence>
<comment type="caution">
    <text evidence="2">The sequence shown here is derived from an EMBL/GenBank/DDBJ whole genome shotgun (WGS) entry which is preliminary data.</text>
</comment>
<keyword evidence="1" id="KW-0812">Transmembrane</keyword>